<keyword evidence="2" id="KW-0378">Hydrolase</keyword>
<evidence type="ECO:0000313" key="3">
    <source>
        <dbReference type="EMBL" id="KAL3627664.1"/>
    </source>
</evidence>
<organism evidence="3 4">
    <name type="scientific">Castilleja foliolosa</name>
    <dbReference type="NCBI Taxonomy" id="1961234"/>
    <lineage>
        <taxon>Eukaryota</taxon>
        <taxon>Viridiplantae</taxon>
        <taxon>Streptophyta</taxon>
        <taxon>Embryophyta</taxon>
        <taxon>Tracheophyta</taxon>
        <taxon>Spermatophyta</taxon>
        <taxon>Magnoliopsida</taxon>
        <taxon>eudicotyledons</taxon>
        <taxon>Gunneridae</taxon>
        <taxon>Pentapetalae</taxon>
        <taxon>asterids</taxon>
        <taxon>lamiids</taxon>
        <taxon>Lamiales</taxon>
        <taxon>Orobanchaceae</taxon>
        <taxon>Pedicularideae</taxon>
        <taxon>Castillejinae</taxon>
        <taxon>Castilleja</taxon>
    </lineage>
</organism>
<comment type="similarity">
    <text evidence="2">Belongs to the ribosome-inactivating protein family.</text>
</comment>
<evidence type="ECO:0000256" key="1">
    <source>
        <dbReference type="ARBA" id="ARBA00010407"/>
    </source>
</evidence>
<reference evidence="4" key="1">
    <citation type="journal article" date="2024" name="IScience">
        <title>Strigolactones Initiate the Formation of Haustorium-like Structures in Castilleja.</title>
        <authorList>
            <person name="Buerger M."/>
            <person name="Peterson D."/>
            <person name="Chory J."/>
        </authorList>
    </citation>
    <scope>NUCLEOTIDE SEQUENCE [LARGE SCALE GENOMIC DNA]</scope>
</reference>
<protein>
    <recommendedName>
        <fullName evidence="2">rRNA N-glycosylase</fullName>
        <ecNumber evidence="2">3.2.2.22</ecNumber>
    </recommendedName>
</protein>
<dbReference type="EC" id="3.2.2.22" evidence="2"/>
<evidence type="ECO:0000256" key="2">
    <source>
        <dbReference type="RuleBase" id="RU004915"/>
    </source>
</evidence>
<dbReference type="SUPFAM" id="SSF54001">
    <property type="entry name" value="Cysteine proteinases"/>
    <property type="match status" value="1"/>
</dbReference>
<keyword evidence="2" id="KW-0800">Toxin</keyword>
<dbReference type="SUPFAM" id="SSF56371">
    <property type="entry name" value="Ribosome inactivating proteins (RIP)"/>
    <property type="match status" value="1"/>
</dbReference>
<dbReference type="InterPro" id="IPR016138">
    <property type="entry name" value="Ribosome_inactivat_prot_sub1"/>
</dbReference>
<comment type="similarity">
    <text evidence="1">Belongs to the peptidase C85 family.</text>
</comment>
<dbReference type="Pfam" id="PF00161">
    <property type="entry name" value="RIP"/>
    <property type="match status" value="1"/>
</dbReference>
<dbReference type="GO" id="GO:0090729">
    <property type="term" value="F:toxin activity"/>
    <property type="evidence" value="ECO:0007669"/>
    <property type="project" value="UniProtKB-KW"/>
</dbReference>
<dbReference type="PANTHER" id="PTHR12419:SF111">
    <property type="entry name" value="OVARIAN TUMOR DOMAIN-CONTAINING DEUBIQUITINATING ENZYME 9"/>
    <property type="match status" value="1"/>
</dbReference>
<dbReference type="Gene3D" id="3.40.420.10">
    <property type="entry name" value="Ricin (A subunit), domain 1"/>
    <property type="match status" value="1"/>
</dbReference>
<name>A0ABD3CEE6_9LAMI</name>
<dbReference type="InterPro" id="IPR038765">
    <property type="entry name" value="Papain-like_cys_pep_sf"/>
</dbReference>
<dbReference type="GO" id="GO:0017148">
    <property type="term" value="P:negative regulation of translation"/>
    <property type="evidence" value="ECO:0007669"/>
    <property type="project" value="UniProtKB-KW"/>
</dbReference>
<keyword evidence="4" id="KW-1185">Reference proteome</keyword>
<comment type="caution">
    <text evidence="3">The sequence shown here is derived from an EMBL/GenBank/DDBJ whole genome shotgun (WGS) entry which is preliminary data.</text>
</comment>
<dbReference type="Gene3D" id="3.90.70.80">
    <property type="match status" value="1"/>
</dbReference>
<dbReference type="InterPro" id="IPR050704">
    <property type="entry name" value="Peptidase_C85-like"/>
</dbReference>
<evidence type="ECO:0000313" key="4">
    <source>
        <dbReference type="Proteomes" id="UP001632038"/>
    </source>
</evidence>
<accession>A0ABD3CEE6</accession>
<keyword evidence="2" id="KW-0611">Plant defense</keyword>
<dbReference type="Proteomes" id="UP001632038">
    <property type="component" value="Unassembled WGS sequence"/>
</dbReference>
<dbReference type="GO" id="GO:0006952">
    <property type="term" value="P:defense response"/>
    <property type="evidence" value="ECO:0007669"/>
    <property type="project" value="UniProtKB-KW"/>
</dbReference>
<comment type="catalytic activity">
    <reaction evidence="2">
        <text>Endohydrolysis of the N-glycosidic bond at one specific adenosine on the 28S rRNA.</text>
        <dbReference type="EC" id="3.2.2.22"/>
    </reaction>
</comment>
<dbReference type="AlphaFoldDB" id="A0ABD3CEE6"/>
<gene>
    <name evidence="3" type="ORF">CASFOL_029027</name>
</gene>
<dbReference type="InterPro" id="IPR001574">
    <property type="entry name" value="Ribosome_inactivat_prot"/>
</dbReference>
<dbReference type="InterPro" id="IPR036041">
    <property type="entry name" value="Ribosome-inact_prot_sf"/>
</dbReference>
<dbReference type="EMBL" id="JAVIJP010000039">
    <property type="protein sequence ID" value="KAL3627664.1"/>
    <property type="molecule type" value="Genomic_DNA"/>
</dbReference>
<proteinExistence type="inferred from homology"/>
<dbReference type="PANTHER" id="PTHR12419">
    <property type="entry name" value="OTU DOMAIN CONTAINING PROTEIN"/>
    <property type="match status" value="1"/>
</dbReference>
<sequence>MHTDLGMLQVGKQDLVQAYDSFERYIQTDGQEDKKFTNSIIRDSARALLTLIFLACEASRFESIKTAIMKKCHLDFSSLEGDDEIKWVETLVKGWSSAAKSLDDDIRLFQLKDWNTMFSKPELKEKLMDGSSYQVKASTGVMVPQGFNEDVTKPELKVPPGFKFNFRAIAQQLNGSDDAYSVVRRDLTKYPELYTDFAVVDDDSYVLYLEKMSRDSYWGDDITLKAAADAYNIRIVTMVWDETKRALSPNDKIPEGGIINRDIHLSFYRNHYNSINPIVE</sequence>
<keyword evidence="2" id="KW-0652">Protein synthesis inhibitor</keyword>
<dbReference type="GO" id="GO:0030598">
    <property type="term" value="F:rRNA N-glycosylase activity"/>
    <property type="evidence" value="ECO:0007669"/>
    <property type="project" value="UniProtKB-EC"/>
</dbReference>